<dbReference type="EMBL" id="CP074694">
    <property type="protein sequence ID" value="QVL31870.1"/>
    <property type="molecule type" value="Genomic_DNA"/>
</dbReference>
<organism evidence="2 3">
    <name type="scientific">Telmatocola sphagniphila</name>
    <dbReference type="NCBI Taxonomy" id="1123043"/>
    <lineage>
        <taxon>Bacteria</taxon>
        <taxon>Pseudomonadati</taxon>
        <taxon>Planctomycetota</taxon>
        <taxon>Planctomycetia</taxon>
        <taxon>Gemmatales</taxon>
        <taxon>Gemmataceae</taxon>
    </lineage>
</organism>
<accession>A0A8E6EUU7</accession>
<evidence type="ECO:0000256" key="1">
    <source>
        <dbReference type="SAM" id="Phobius"/>
    </source>
</evidence>
<protein>
    <submittedName>
        <fullName evidence="2">Uncharacterized protein</fullName>
    </submittedName>
</protein>
<dbReference type="Proteomes" id="UP000676194">
    <property type="component" value="Chromosome"/>
</dbReference>
<keyword evidence="1" id="KW-0812">Transmembrane</keyword>
<gene>
    <name evidence="2" type="ORF">KIH39_24035</name>
</gene>
<reference evidence="2" key="1">
    <citation type="submission" date="2021-05" db="EMBL/GenBank/DDBJ databases">
        <title>Complete genome sequence of the cellulolytic planctomycete Telmatocola sphagniphila SP2T and characterization of the first cellulase from planctomycetes.</title>
        <authorList>
            <person name="Rakitin A.L."/>
            <person name="Beletsky A.V."/>
            <person name="Naumoff D.G."/>
            <person name="Kulichevskaya I.S."/>
            <person name="Mardanov A.V."/>
            <person name="Ravin N.V."/>
            <person name="Dedysh S.N."/>
        </authorList>
    </citation>
    <scope>NUCLEOTIDE SEQUENCE</scope>
    <source>
        <strain evidence="2">SP2T</strain>
    </source>
</reference>
<name>A0A8E6EUU7_9BACT</name>
<sequence>MSKILAALGISMGVSFAVLGYYAESFYPEGKLLFFVLARLTFLMGLGLLLWKRIIGKLENSDHQASATQKNQDSGSLEK</sequence>
<proteinExistence type="predicted"/>
<evidence type="ECO:0000313" key="2">
    <source>
        <dbReference type="EMBL" id="QVL31870.1"/>
    </source>
</evidence>
<feature type="transmembrane region" description="Helical" evidence="1">
    <location>
        <begin position="33"/>
        <end position="51"/>
    </location>
</feature>
<keyword evidence="1" id="KW-0472">Membrane</keyword>
<dbReference type="KEGG" id="tsph:KIH39_24035"/>
<keyword evidence="1" id="KW-1133">Transmembrane helix</keyword>
<dbReference type="AlphaFoldDB" id="A0A8E6EUU7"/>
<keyword evidence="3" id="KW-1185">Reference proteome</keyword>
<dbReference type="RefSeq" id="WP_213496264.1">
    <property type="nucleotide sequence ID" value="NZ_CP074694.1"/>
</dbReference>
<evidence type="ECO:0000313" key="3">
    <source>
        <dbReference type="Proteomes" id="UP000676194"/>
    </source>
</evidence>